<accession>A0A502FLF0</accession>
<name>A0A502FLF0_9PROT</name>
<proteinExistence type="predicted"/>
<evidence type="ECO:0008006" key="4">
    <source>
        <dbReference type="Google" id="ProtNLM"/>
    </source>
</evidence>
<keyword evidence="3" id="KW-1185">Reference proteome</keyword>
<comment type="caution">
    <text evidence="2">The sequence shown here is derived from an EMBL/GenBank/DDBJ whole genome shotgun (WGS) entry which is preliminary data.</text>
</comment>
<evidence type="ECO:0000313" key="3">
    <source>
        <dbReference type="Proteomes" id="UP000317078"/>
    </source>
</evidence>
<dbReference type="EMBL" id="RCZP01000026">
    <property type="protein sequence ID" value="TPG49893.1"/>
    <property type="molecule type" value="Genomic_DNA"/>
</dbReference>
<sequence length="348" mass="37729">MAAGLPGDGSERPADDLPARARGPWARYIATVAATFSALFVGYMATIVALDKAGLLPPPALVNEICADEKLTWLRNNPPEAPNLLIVGSSLAWRGIDSQQFVQRVPAARPLNGGVCHAGIDQSTWVARYLIRHFPSVQSALLVVAPQDFTSCAQKPDQLFDPGTVDAYVFDRRWLYPFYITQFDPVSLARNAGHIADLRAAHGEVESLIMTRFGDGPLNAPGNRGLLYGPVKRLDASCFTALRSFALSLAEGGRHLFVTTAPLHPGWRERYDPSGELHQAFVAGVRAALAEVGTTSFWDGATVFGGEASEFTDAIHVNWPAAQRFTAELVRAFRDYRASSGARPLSQL</sequence>
<protein>
    <recommendedName>
        <fullName evidence="4">SGNH/GDSL hydrolase family protein</fullName>
    </recommendedName>
</protein>
<keyword evidence="1" id="KW-1133">Transmembrane helix</keyword>
<keyword evidence="1" id="KW-0812">Transmembrane</keyword>
<evidence type="ECO:0000313" key="2">
    <source>
        <dbReference type="EMBL" id="TPG49893.1"/>
    </source>
</evidence>
<gene>
    <name evidence="2" type="ORF">EAH89_20395</name>
</gene>
<organism evidence="2 3">
    <name type="scientific">Muricoccus nepalensis</name>
    <dbReference type="NCBI Taxonomy" id="1854500"/>
    <lineage>
        <taxon>Bacteria</taxon>
        <taxon>Pseudomonadati</taxon>
        <taxon>Pseudomonadota</taxon>
        <taxon>Alphaproteobacteria</taxon>
        <taxon>Acetobacterales</taxon>
        <taxon>Roseomonadaceae</taxon>
        <taxon>Muricoccus</taxon>
    </lineage>
</organism>
<feature type="transmembrane region" description="Helical" evidence="1">
    <location>
        <begin position="25"/>
        <end position="50"/>
    </location>
</feature>
<keyword evidence="1" id="KW-0472">Membrane</keyword>
<evidence type="ECO:0000256" key="1">
    <source>
        <dbReference type="SAM" id="Phobius"/>
    </source>
</evidence>
<dbReference type="AlphaFoldDB" id="A0A502FLF0"/>
<reference evidence="2 3" key="1">
    <citation type="journal article" date="2019" name="Environ. Microbiol.">
        <title>Species interactions and distinct microbial communities in high Arctic permafrost affected cryosols are associated with the CH4 and CO2 gas fluxes.</title>
        <authorList>
            <person name="Altshuler I."/>
            <person name="Hamel J."/>
            <person name="Turney S."/>
            <person name="Magnuson E."/>
            <person name="Levesque R."/>
            <person name="Greer C."/>
            <person name="Whyte L.G."/>
        </authorList>
    </citation>
    <scope>NUCLEOTIDE SEQUENCE [LARGE SCALE GENOMIC DNA]</scope>
    <source>
        <strain evidence="2 3">S9.3B</strain>
    </source>
</reference>
<dbReference type="Proteomes" id="UP000317078">
    <property type="component" value="Unassembled WGS sequence"/>
</dbReference>